<reference evidence="2" key="2">
    <citation type="submission" date="2015-05" db="EMBL/GenBank/DDBJ databases">
        <title>Complete genome sequence of Corynebacterium mustelae DSM 45274, isolated from various tissues of a male ferret with lethal sepsis.</title>
        <authorList>
            <person name="Ruckert C."/>
            <person name="Albersmeier A."/>
            <person name="Winkler A."/>
            <person name="Tauch A."/>
        </authorList>
    </citation>
    <scope>NUCLEOTIDE SEQUENCE [LARGE SCALE GENOMIC DNA]</scope>
    <source>
        <strain evidence="2">DSM 45274</strain>
    </source>
</reference>
<dbReference type="RefSeq" id="WP_047262463.1">
    <property type="nucleotide sequence ID" value="NZ_CP011542.1"/>
</dbReference>
<gene>
    <name evidence="1" type="ORF">CMUST_10605</name>
</gene>
<proteinExistence type="predicted"/>
<evidence type="ECO:0000313" key="2">
    <source>
        <dbReference type="Proteomes" id="UP000035199"/>
    </source>
</evidence>
<keyword evidence="2" id="KW-1185">Reference proteome</keyword>
<protein>
    <submittedName>
        <fullName evidence="1">Uncharacterized protein</fullName>
    </submittedName>
</protein>
<dbReference type="STRING" id="571915.CMUST_10605"/>
<dbReference type="OrthoDB" id="218750at2"/>
<name>A0A0G3H5K2_9CORY</name>
<organism evidence="1 2">
    <name type="scientific">Corynebacterium mustelae</name>
    <dbReference type="NCBI Taxonomy" id="571915"/>
    <lineage>
        <taxon>Bacteria</taxon>
        <taxon>Bacillati</taxon>
        <taxon>Actinomycetota</taxon>
        <taxon>Actinomycetes</taxon>
        <taxon>Mycobacteriales</taxon>
        <taxon>Corynebacteriaceae</taxon>
        <taxon>Corynebacterium</taxon>
    </lineage>
</organism>
<dbReference type="KEGG" id="cmv:CMUST_10605"/>
<dbReference type="EMBL" id="CP011542">
    <property type="protein sequence ID" value="AKK06437.1"/>
    <property type="molecule type" value="Genomic_DNA"/>
</dbReference>
<dbReference type="PATRIC" id="fig|571915.4.peg.2256"/>
<accession>A0A0G3H5K2</accession>
<dbReference type="Proteomes" id="UP000035199">
    <property type="component" value="Chromosome"/>
</dbReference>
<reference evidence="1 2" key="1">
    <citation type="journal article" date="2015" name="Genome Announc.">
        <title>Complete Genome Sequence of the Type Strain Corynebacterium mustelae DSM 45274, Isolated from Various Tissues of a Male Ferret with Lethal Sepsis.</title>
        <authorList>
            <person name="Ruckert C."/>
            <person name="Eimer J."/>
            <person name="Winkler A."/>
            <person name="Tauch A."/>
        </authorList>
    </citation>
    <scope>NUCLEOTIDE SEQUENCE [LARGE SCALE GENOMIC DNA]</scope>
    <source>
        <strain evidence="1 2">DSM 45274</strain>
    </source>
</reference>
<sequence length="1483" mass="165681">MTHTIRANKRDGDVPVLAMRFHNPHTNLALVRLVPEPLAQAETLALTRIGMREENHATVGFTQPRALGFPAHLILTDPDNAHHALNLVADLRWARRQAKTKPTAVKTRIDELSSRLEASVPHFLPTFFEEISRIFATAANAHLAKHYFGRARETERAHDLAIDPERHTQAFAEFAAFGAISAHTFTEEAHRLAAHMHPEEAYRYFFNLLLNQAQTGAGLSLVNLTDLEHLGIASGLSAAEVDAEFLAEYVTTRSYRKSTARLLTKVLAAMPTVAKNHEAAHAFTYTIPTRMTAKQYFAALNASGLWDVIRTRAETFQQWLHTLIDQEQYSGFFSHSDGDFIAQISQCARQATGMVITDYPLSCHPDYLDVFLEIGITITVTRREETLNFYNWKASHHRDLKYVAKDPTLRPTAVDTFFHVYSYLSFDPSFFDPFFALDPTRDLLREWLDKVREKKQQAIGCQGLWNELDGLLHTLHDPRFAEINPAAMAEIAEIDVAEELAERLRRGTLVEYAWPAYESVAGVEAMQQDLSVVACFPSLVVTKDSTLSIITGEEITTYPAFPHAYPFKAVITTDDIFLCFLNLHTGGTYSGWVIHGTTHPLKVAEKPGVESEYCAPVDGVYYIGKTPITNKTPLTDFPFGTHIGTNPVYATTGTTPRETVTALPSHNTFSEEEFNTQLRAGTLPGLVLPPSVFDVVTGDYQFVHALSFLANAVDATQHSPLGVDSQTHFGFSFTTNTPRRSSYWISPLGVFHKELDPFIAIKKPGCDAVTSDDDVWLLYKTWYDNTVTLYDGGSSAPISYSLTSAGTPHSLNRLPAAGFHSLKPRKESVSRKMRHCTRQQAAALIADPASILDFTEQEETLAGAIAGILAEISTIRGVNLTLPQCAHVPSWLTHLYDTAPQAKLSDAHIPPPPELSPEAYGLLPSLVDTGYWFSHLPPQDFCQHAEQLAHVLRDPQHSGSVKLDQTSELLIAVMGREKFILTALSVPGIPLELLREFHAFFTWCAHVGIFGTWRRVTEADDSYADWGNYHWQNHYFVANLQSEVAWFWNPDAQQPPPITSVDPFDDDYHVTHTQFLESLDRIVSWRENHNTEHTWDLETLNKAAVEASTFSSIPPALWQLFLSGSPTAFTPEQQEVAFLTAGLTKHQYAQLQEITPGIFNGRQRKLMALSWHEDFYHAGPSLCALKHAWQQLWGMPWIQFTDDMFTQVLPAMKAMWGKPSELFHSETITPGDYDDTSNNGLYTVYVHLAHLVTPGSVTALSLAKRLENFATYNGADKHYPIGGDYPTAKTSGFSPEAYAPRLIGEGYLDILIEHLKTGDPILGTPQDPLASTADVVSDAAATLGISTGAARYFLQLLALANPTDTAVKKWNHWTKKQLDDARNELITHNLVIEAARTGAGRTVFLPGGWLHKSDTGPGIETWKTPHYLLWKAPKTRPIIPGCPPLLPYPRLFTEVWQRYATGDKPTYDELAPENYHHNRKGQR</sequence>
<evidence type="ECO:0000313" key="1">
    <source>
        <dbReference type="EMBL" id="AKK06437.1"/>
    </source>
</evidence>